<dbReference type="EMBL" id="JBHFEH010000016">
    <property type="protein sequence ID" value="KAL2054201.1"/>
    <property type="molecule type" value="Genomic_DNA"/>
</dbReference>
<comment type="caution">
    <text evidence="1">The sequence shown here is derived from an EMBL/GenBank/DDBJ whole genome shotgun (WGS) entry which is preliminary data.</text>
</comment>
<evidence type="ECO:0000313" key="1">
    <source>
        <dbReference type="EMBL" id="KAL2054201.1"/>
    </source>
</evidence>
<protein>
    <submittedName>
        <fullName evidence="1">Uncharacterized protein</fullName>
    </submittedName>
</protein>
<keyword evidence="2" id="KW-1185">Reference proteome</keyword>
<name>A0ABR4BAZ4_9LECA</name>
<sequence length="150" mass="17304">MDAATKKKNHSEAENARLANIKIAMKKPKVLLPGIKHQTRILEAFAVDANKELRRRKDLQDQLSQLESYLQTSNLPTTGDDQQPYLEYQGLTSTIPTNSIGDIQQRHCDYQGFENSFDDADLFNYNFDLEPTVDNWEKDIDFVNLLEQQQ</sequence>
<accession>A0ABR4BAZ4</accession>
<evidence type="ECO:0000313" key="2">
    <source>
        <dbReference type="Proteomes" id="UP001590951"/>
    </source>
</evidence>
<organism evidence="1 2">
    <name type="scientific">Lepraria finkii</name>
    <dbReference type="NCBI Taxonomy" id="1340010"/>
    <lineage>
        <taxon>Eukaryota</taxon>
        <taxon>Fungi</taxon>
        <taxon>Dikarya</taxon>
        <taxon>Ascomycota</taxon>
        <taxon>Pezizomycotina</taxon>
        <taxon>Lecanoromycetes</taxon>
        <taxon>OSLEUM clade</taxon>
        <taxon>Lecanoromycetidae</taxon>
        <taxon>Lecanorales</taxon>
        <taxon>Lecanorineae</taxon>
        <taxon>Stereocaulaceae</taxon>
        <taxon>Lepraria</taxon>
    </lineage>
</organism>
<reference evidence="1 2" key="1">
    <citation type="submission" date="2024-09" db="EMBL/GenBank/DDBJ databases">
        <title>Rethinking Asexuality: The Enigmatic Case of Functional Sexual Genes in Lepraria (Stereocaulaceae).</title>
        <authorList>
            <person name="Doellman M."/>
            <person name="Sun Y."/>
            <person name="Barcenas-Pena A."/>
            <person name="Lumbsch H.T."/>
            <person name="Grewe F."/>
        </authorList>
    </citation>
    <scope>NUCLEOTIDE SEQUENCE [LARGE SCALE GENOMIC DNA]</scope>
    <source>
        <strain evidence="1 2">Grewe 0041</strain>
    </source>
</reference>
<gene>
    <name evidence="1" type="ORF">ABVK25_005342</name>
</gene>
<proteinExistence type="predicted"/>
<dbReference type="Proteomes" id="UP001590951">
    <property type="component" value="Unassembled WGS sequence"/>
</dbReference>